<evidence type="ECO:0000259" key="1">
    <source>
        <dbReference type="Pfam" id="PF00534"/>
    </source>
</evidence>
<dbReference type="AlphaFoldDB" id="A0A5U2TKN3"/>
<feature type="domain" description="Glycosyltransferase subfamily 4-like N-terminal" evidence="2">
    <location>
        <begin position="14"/>
        <end position="175"/>
    </location>
</feature>
<sequence length="366" mass="42201">MKIVHIQLLPLLSGVQRVTLNEVENDSDNDHIIICSSEGPLTQKLKELKIPYFCVGELCREISVFNDLIAIKKVYKILKLTNADVVHTHSSKTGVIGRIAAKIAGIKRVIHTVHGFSFPSAKSRRAYLLYYFLEYVVKYFTDALIVLNEQDKRIACQKLHYAPKNVYLIPNGVDVYKFIPDELCLEYNDNAKLLKVIMVGRLWEQKDPSTLLKAVTHLLERNINIELSFVGDGELRSELMLQTEKYINKIKFLGWRDDIERILPEYDVFVLPSLWEGMPLAILEAMSCGLACIVTNIPGNNDLIRDKHNGYLFECGDVKRLSELLEYYYNNRNILVEHSKLNRKIVLDKYTLLKRNTLIKKLYVIN</sequence>
<dbReference type="SUPFAM" id="SSF53756">
    <property type="entry name" value="UDP-Glycosyltransferase/glycogen phosphorylase"/>
    <property type="match status" value="1"/>
</dbReference>
<dbReference type="InterPro" id="IPR028098">
    <property type="entry name" value="Glyco_trans_4-like_N"/>
</dbReference>
<evidence type="ECO:0000313" key="3">
    <source>
        <dbReference type="EMBL" id="EBP2041028.1"/>
    </source>
</evidence>
<dbReference type="PANTHER" id="PTHR45947">
    <property type="entry name" value="SULFOQUINOVOSYL TRANSFERASE SQD2"/>
    <property type="match status" value="1"/>
</dbReference>
<name>A0A5U2TKN3_SALER</name>
<dbReference type="EMBL" id="AAGKZC010000011">
    <property type="protein sequence ID" value="EBP2041028.1"/>
    <property type="molecule type" value="Genomic_DNA"/>
</dbReference>
<protein>
    <submittedName>
        <fullName evidence="3">Glycosyltransferase family 4 protein</fullName>
    </submittedName>
</protein>
<dbReference type="PANTHER" id="PTHR45947:SF3">
    <property type="entry name" value="SULFOQUINOVOSYL TRANSFERASE SQD2"/>
    <property type="match status" value="1"/>
</dbReference>
<organism evidence="3">
    <name type="scientific">Salmonella enterica</name>
    <name type="common">Salmonella choleraesuis</name>
    <dbReference type="NCBI Taxonomy" id="28901"/>
    <lineage>
        <taxon>Bacteria</taxon>
        <taxon>Pseudomonadati</taxon>
        <taxon>Pseudomonadota</taxon>
        <taxon>Gammaproteobacteria</taxon>
        <taxon>Enterobacterales</taxon>
        <taxon>Enterobacteriaceae</taxon>
        <taxon>Salmonella</taxon>
    </lineage>
</organism>
<dbReference type="GO" id="GO:0016757">
    <property type="term" value="F:glycosyltransferase activity"/>
    <property type="evidence" value="ECO:0007669"/>
    <property type="project" value="InterPro"/>
</dbReference>
<evidence type="ECO:0000259" key="2">
    <source>
        <dbReference type="Pfam" id="PF13439"/>
    </source>
</evidence>
<gene>
    <name evidence="3" type="ORF">PL50_12495</name>
</gene>
<dbReference type="CDD" id="cd03808">
    <property type="entry name" value="GT4_CapM-like"/>
    <property type="match status" value="1"/>
</dbReference>
<proteinExistence type="predicted"/>
<comment type="caution">
    <text evidence="3">The sequence shown here is derived from an EMBL/GenBank/DDBJ whole genome shotgun (WGS) entry which is preliminary data.</text>
</comment>
<dbReference type="Pfam" id="PF13439">
    <property type="entry name" value="Glyco_transf_4"/>
    <property type="match status" value="1"/>
</dbReference>
<accession>A0A5U2TKN3</accession>
<dbReference type="InterPro" id="IPR050194">
    <property type="entry name" value="Glycosyltransferase_grp1"/>
</dbReference>
<reference evidence="3" key="1">
    <citation type="submission" date="2018-07" db="EMBL/GenBank/DDBJ databases">
        <authorList>
            <consortium name="GenomeTrakr network: Whole genome sequencing for foodborne pathogen traceback"/>
        </authorList>
    </citation>
    <scope>NUCLEOTIDE SEQUENCE</scope>
    <source>
        <strain evidence="3">CFSAN008688</strain>
    </source>
</reference>
<dbReference type="Pfam" id="PF00534">
    <property type="entry name" value="Glycos_transf_1"/>
    <property type="match status" value="1"/>
</dbReference>
<dbReference type="Gene3D" id="3.40.50.2000">
    <property type="entry name" value="Glycogen Phosphorylase B"/>
    <property type="match status" value="2"/>
</dbReference>
<dbReference type="InterPro" id="IPR001296">
    <property type="entry name" value="Glyco_trans_1"/>
</dbReference>
<feature type="domain" description="Glycosyl transferase family 1" evidence="1">
    <location>
        <begin position="191"/>
        <end position="333"/>
    </location>
</feature>
<keyword evidence="3" id="KW-0808">Transferase</keyword>